<dbReference type="GO" id="GO:0005737">
    <property type="term" value="C:cytoplasm"/>
    <property type="evidence" value="ECO:0007669"/>
    <property type="project" value="UniProtKB-SubCell"/>
</dbReference>
<dbReference type="Pfam" id="PF18392">
    <property type="entry name" value="CSN7a_helixI"/>
    <property type="match status" value="1"/>
</dbReference>
<evidence type="ECO:0000259" key="8">
    <source>
        <dbReference type="PROSITE" id="PS50250"/>
    </source>
</evidence>
<evidence type="ECO:0000256" key="5">
    <source>
        <dbReference type="ARBA" id="ARBA00022790"/>
    </source>
</evidence>
<evidence type="ECO:0000313" key="9">
    <source>
        <dbReference type="EMBL" id="KAJ6264525.1"/>
    </source>
</evidence>
<dbReference type="EMBL" id="JAQGDS010000001">
    <property type="protein sequence ID" value="KAJ6264525.1"/>
    <property type="molecule type" value="Genomic_DNA"/>
</dbReference>
<dbReference type="InterPro" id="IPR000717">
    <property type="entry name" value="PCI_dom"/>
</dbReference>
<dbReference type="PANTHER" id="PTHR15350">
    <property type="entry name" value="COP9 SIGNALOSOME COMPLEX SUBUNIT 7/DENDRITIC CELL PROTEIN GA17"/>
    <property type="match status" value="1"/>
</dbReference>
<proteinExistence type="inferred from homology"/>
<feature type="domain" description="PCI" evidence="8">
    <location>
        <begin position="71"/>
        <end position="232"/>
    </location>
</feature>
<dbReference type="PANTHER" id="PTHR15350:SF5">
    <property type="entry name" value="COP9 SIGNALOSOME COMPLEX SUBUNIT 7"/>
    <property type="match status" value="1"/>
</dbReference>
<dbReference type="Pfam" id="PF22061">
    <property type="entry name" value="CSN7_HB_subdom"/>
    <property type="match status" value="1"/>
</dbReference>
<sequence>MPSVAQHSPVVSGLYVWRYRRGATDCASDAAPDLEREQLPCVSHVAIFPNLTSLNFLPTFATSRPQSTMTDTTKFLQALEEFVLLGKSAPGAAAVANIQKCISSPNCFVFSELLELPNVQALANDAEHAKWVEALKLFAYGSYMDYKKQKAASPDSLPDLTDPQLTKLKQLSLITIASTEPAKLTYPALQSLLDIPTIRLLEDLIISAIYASLLDAKLDTASQRVEVSSTAGRDVAPGDVSNMIAALESWSASCESVLTEIESQIASIQASAVAQRKEQIAYEKLVEEKRKSAEKDGTKGKRVMDHSDTTGFGPGDDEMDLDDGPFDDQGGARKSRKGGNKMFSRKR</sequence>
<keyword evidence="10" id="KW-1185">Reference proteome</keyword>
<name>A0AAD6J6V3_DREDA</name>
<evidence type="ECO:0000256" key="7">
    <source>
        <dbReference type="SAM" id="MobiDB-lite"/>
    </source>
</evidence>
<dbReference type="Pfam" id="PF01399">
    <property type="entry name" value="PCI"/>
    <property type="match status" value="1"/>
</dbReference>
<evidence type="ECO:0000256" key="3">
    <source>
        <dbReference type="ARBA" id="ARBA00008482"/>
    </source>
</evidence>
<keyword evidence="6" id="KW-0539">Nucleus</keyword>
<dbReference type="Proteomes" id="UP001221413">
    <property type="component" value="Unassembled WGS sequence"/>
</dbReference>
<feature type="compositionally biased region" description="Basic residues" evidence="7">
    <location>
        <begin position="333"/>
        <end position="347"/>
    </location>
</feature>
<reference evidence="9" key="1">
    <citation type="submission" date="2023-01" db="EMBL/GenBank/DDBJ databases">
        <title>The chitinases involved in constricting ring structure development in the nematode-trapping fungus Drechslerella dactyloides.</title>
        <authorList>
            <person name="Wang R."/>
            <person name="Zhang L."/>
            <person name="Tang P."/>
            <person name="Li S."/>
            <person name="Liang L."/>
        </authorList>
    </citation>
    <scope>NUCLEOTIDE SEQUENCE</scope>
    <source>
        <strain evidence="9">YMF1.00031</strain>
    </source>
</reference>
<protein>
    <recommendedName>
        <fullName evidence="8">PCI domain-containing protein</fullName>
    </recommendedName>
</protein>
<evidence type="ECO:0000256" key="1">
    <source>
        <dbReference type="ARBA" id="ARBA00004123"/>
    </source>
</evidence>
<comment type="similarity">
    <text evidence="3">Belongs to the CSN7/EIF3M family. CSN7 subfamily.</text>
</comment>
<dbReference type="AlphaFoldDB" id="A0AAD6J6V3"/>
<evidence type="ECO:0000256" key="6">
    <source>
        <dbReference type="ARBA" id="ARBA00023242"/>
    </source>
</evidence>
<dbReference type="PROSITE" id="PS50250">
    <property type="entry name" value="PCI"/>
    <property type="match status" value="1"/>
</dbReference>
<comment type="caution">
    <text evidence="9">The sequence shown here is derived from an EMBL/GenBank/DDBJ whole genome shotgun (WGS) entry which is preliminary data.</text>
</comment>
<evidence type="ECO:0000256" key="2">
    <source>
        <dbReference type="ARBA" id="ARBA00004496"/>
    </source>
</evidence>
<dbReference type="SMART" id="SM00088">
    <property type="entry name" value="PINT"/>
    <property type="match status" value="1"/>
</dbReference>
<keyword evidence="4" id="KW-0963">Cytoplasm</keyword>
<evidence type="ECO:0000256" key="4">
    <source>
        <dbReference type="ARBA" id="ARBA00022490"/>
    </source>
</evidence>
<dbReference type="GO" id="GO:0010387">
    <property type="term" value="P:COP9 signalosome assembly"/>
    <property type="evidence" value="ECO:0007669"/>
    <property type="project" value="InterPro"/>
</dbReference>
<organism evidence="9 10">
    <name type="scientific">Drechslerella dactyloides</name>
    <name type="common">Nematode-trapping fungus</name>
    <name type="synonym">Arthrobotrys dactyloides</name>
    <dbReference type="NCBI Taxonomy" id="74499"/>
    <lineage>
        <taxon>Eukaryota</taxon>
        <taxon>Fungi</taxon>
        <taxon>Dikarya</taxon>
        <taxon>Ascomycota</taxon>
        <taxon>Pezizomycotina</taxon>
        <taxon>Orbiliomycetes</taxon>
        <taxon>Orbiliales</taxon>
        <taxon>Orbiliaceae</taxon>
        <taxon>Drechslerella</taxon>
    </lineage>
</organism>
<feature type="region of interest" description="Disordered" evidence="7">
    <location>
        <begin position="288"/>
        <end position="347"/>
    </location>
</feature>
<evidence type="ECO:0000313" key="10">
    <source>
        <dbReference type="Proteomes" id="UP001221413"/>
    </source>
</evidence>
<dbReference type="InterPro" id="IPR045237">
    <property type="entry name" value="COPS7/eIF3m"/>
</dbReference>
<comment type="subcellular location">
    <subcellularLocation>
        <location evidence="2">Cytoplasm</location>
    </subcellularLocation>
    <subcellularLocation>
        <location evidence="1">Nucleus</location>
    </subcellularLocation>
</comment>
<feature type="compositionally biased region" description="Acidic residues" evidence="7">
    <location>
        <begin position="315"/>
        <end position="326"/>
    </location>
</feature>
<gene>
    <name evidence="9" type="ORF">Dda_0672</name>
</gene>
<dbReference type="GO" id="GO:0008180">
    <property type="term" value="C:COP9 signalosome"/>
    <property type="evidence" value="ECO:0007669"/>
    <property type="project" value="UniProtKB-KW"/>
</dbReference>
<feature type="compositionally biased region" description="Basic and acidic residues" evidence="7">
    <location>
        <begin position="288"/>
        <end position="308"/>
    </location>
</feature>
<accession>A0AAD6J6V3</accession>
<dbReference type="InterPro" id="IPR041481">
    <property type="entry name" value="CSN7_helixI"/>
</dbReference>
<keyword evidence="5" id="KW-0736">Signalosome</keyword>